<dbReference type="Pfam" id="PF00234">
    <property type="entry name" value="Tryp_alpha_amyl"/>
    <property type="match status" value="1"/>
</dbReference>
<dbReference type="InterPro" id="IPR016140">
    <property type="entry name" value="Bifunc_inhib/LTP/seed_store"/>
</dbReference>
<reference evidence="7 8" key="1">
    <citation type="submission" date="2017-07" db="EMBL/GenBank/DDBJ databases">
        <title>An improved, manually edited Actinidia chinensis var. chinensis (kiwifruit) genome highlights the challenges associated with draft genomes and gene prediction in plants.</title>
        <authorList>
            <person name="Pilkington S."/>
            <person name="Crowhurst R."/>
            <person name="Hilario E."/>
            <person name="Nardozza S."/>
            <person name="Fraser L."/>
            <person name="Peng Y."/>
            <person name="Gunaseelan K."/>
            <person name="Simpson R."/>
            <person name="Tahir J."/>
            <person name="Deroles S."/>
            <person name="Templeton K."/>
            <person name="Luo Z."/>
            <person name="Davy M."/>
            <person name="Cheng C."/>
            <person name="Mcneilage M."/>
            <person name="Scaglione D."/>
            <person name="Liu Y."/>
            <person name="Zhang Q."/>
            <person name="Datson P."/>
            <person name="De Silva N."/>
            <person name="Gardiner S."/>
            <person name="Bassett H."/>
            <person name="Chagne D."/>
            <person name="Mccallum J."/>
            <person name="Dzierzon H."/>
            <person name="Deng C."/>
            <person name="Wang Y.-Y."/>
            <person name="Barron N."/>
            <person name="Manako K."/>
            <person name="Bowen J."/>
            <person name="Foster T."/>
            <person name="Erridge Z."/>
            <person name="Tiffin H."/>
            <person name="Waite C."/>
            <person name="Davies K."/>
            <person name="Grierson E."/>
            <person name="Laing W."/>
            <person name="Kirk R."/>
            <person name="Chen X."/>
            <person name="Wood M."/>
            <person name="Montefiori M."/>
            <person name="Brummell D."/>
            <person name="Schwinn K."/>
            <person name="Catanach A."/>
            <person name="Fullerton C."/>
            <person name="Li D."/>
            <person name="Meiyalaghan S."/>
            <person name="Nieuwenhuizen N."/>
            <person name="Read N."/>
            <person name="Prakash R."/>
            <person name="Hunter D."/>
            <person name="Zhang H."/>
            <person name="Mckenzie M."/>
            <person name="Knabel M."/>
            <person name="Harris A."/>
            <person name="Allan A."/>
            <person name="Chen A."/>
            <person name="Janssen B."/>
            <person name="Plunkett B."/>
            <person name="Dwamena C."/>
            <person name="Voogd C."/>
            <person name="Leif D."/>
            <person name="Lafferty D."/>
            <person name="Souleyre E."/>
            <person name="Varkonyi-Gasic E."/>
            <person name="Gambi F."/>
            <person name="Hanley J."/>
            <person name="Yao J.-L."/>
            <person name="Cheung J."/>
            <person name="David K."/>
            <person name="Warren B."/>
            <person name="Marsh K."/>
            <person name="Snowden K."/>
            <person name="Lin-Wang K."/>
            <person name="Brian L."/>
            <person name="Martinez-Sanchez M."/>
            <person name="Wang M."/>
            <person name="Ileperuma N."/>
            <person name="Macnee N."/>
            <person name="Campin R."/>
            <person name="Mcatee P."/>
            <person name="Drummond R."/>
            <person name="Espley R."/>
            <person name="Ireland H."/>
            <person name="Wu R."/>
            <person name="Atkinson R."/>
            <person name="Karunairetnam S."/>
            <person name="Bulley S."/>
            <person name="Chunkath S."/>
            <person name="Hanley Z."/>
            <person name="Storey R."/>
            <person name="Thrimawithana A."/>
            <person name="Thomson S."/>
            <person name="David C."/>
            <person name="Testolin R."/>
        </authorList>
    </citation>
    <scope>NUCLEOTIDE SEQUENCE [LARGE SCALE GENOMIC DNA]</scope>
    <source>
        <strain evidence="8">cv. Red5</strain>
        <tissue evidence="7">Young leaf</tissue>
    </source>
</reference>
<dbReference type="CDD" id="cd01960">
    <property type="entry name" value="nsLTP1"/>
    <property type="match status" value="1"/>
</dbReference>
<feature type="chain" id="PRO_5015335131" description="Non-specific lipid-transfer protein" evidence="5">
    <location>
        <begin position="21"/>
        <end position="117"/>
    </location>
</feature>
<evidence type="ECO:0000256" key="1">
    <source>
        <dbReference type="ARBA" id="ARBA00009748"/>
    </source>
</evidence>
<gene>
    <name evidence="7" type="ORF">CEY00_Acc12060</name>
</gene>
<dbReference type="PANTHER" id="PTHR33076">
    <property type="entry name" value="NON-SPECIFIC LIPID-TRANSFER PROTEIN 2-RELATED"/>
    <property type="match status" value="1"/>
</dbReference>
<dbReference type="GO" id="GO:0006869">
    <property type="term" value="P:lipid transport"/>
    <property type="evidence" value="ECO:0007669"/>
    <property type="project" value="InterPro"/>
</dbReference>
<reference evidence="8" key="2">
    <citation type="journal article" date="2018" name="BMC Genomics">
        <title>A manually annotated Actinidia chinensis var. chinensis (kiwifruit) genome highlights the challenges associated with draft genomes and gene prediction in plants.</title>
        <authorList>
            <person name="Pilkington S.M."/>
            <person name="Crowhurst R."/>
            <person name="Hilario E."/>
            <person name="Nardozza S."/>
            <person name="Fraser L."/>
            <person name="Peng Y."/>
            <person name="Gunaseelan K."/>
            <person name="Simpson R."/>
            <person name="Tahir J."/>
            <person name="Deroles S.C."/>
            <person name="Templeton K."/>
            <person name="Luo Z."/>
            <person name="Davy M."/>
            <person name="Cheng C."/>
            <person name="McNeilage M."/>
            <person name="Scaglione D."/>
            <person name="Liu Y."/>
            <person name="Zhang Q."/>
            <person name="Datson P."/>
            <person name="De Silva N."/>
            <person name="Gardiner S.E."/>
            <person name="Bassett H."/>
            <person name="Chagne D."/>
            <person name="McCallum J."/>
            <person name="Dzierzon H."/>
            <person name="Deng C."/>
            <person name="Wang Y.Y."/>
            <person name="Barron L."/>
            <person name="Manako K."/>
            <person name="Bowen J."/>
            <person name="Foster T.M."/>
            <person name="Erridge Z.A."/>
            <person name="Tiffin H."/>
            <person name="Waite C.N."/>
            <person name="Davies K.M."/>
            <person name="Grierson E.P."/>
            <person name="Laing W.A."/>
            <person name="Kirk R."/>
            <person name="Chen X."/>
            <person name="Wood M."/>
            <person name="Montefiori M."/>
            <person name="Brummell D.A."/>
            <person name="Schwinn K.E."/>
            <person name="Catanach A."/>
            <person name="Fullerton C."/>
            <person name="Li D."/>
            <person name="Meiyalaghan S."/>
            <person name="Nieuwenhuizen N."/>
            <person name="Read N."/>
            <person name="Prakash R."/>
            <person name="Hunter D."/>
            <person name="Zhang H."/>
            <person name="McKenzie M."/>
            <person name="Knabel M."/>
            <person name="Harris A."/>
            <person name="Allan A.C."/>
            <person name="Gleave A."/>
            <person name="Chen A."/>
            <person name="Janssen B.J."/>
            <person name="Plunkett B."/>
            <person name="Ampomah-Dwamena C."/>
            <person name="Voogd C."/>
            <person name="Leif D."/>
            <person name="Lafferty D."/>
            <person name="Souleyre E.J.F."/>
            <person name="Varkonyi-Gasic E."/>
            <person name="Gambi F."/>
            <person name="Hanley J."/>
            <person name="Yao J.L."/>
            <person name="Cheung J."/>
            <person name="David K.M."/>
            <person name="Warren B."/>
            <person name="Marsh K."/>
            <person name="Snowden K.C."/>
            <person name="Lin-Wang K."/>
            <person name="Brian L."/>
            <person name="Martinez-Sanchez M."/>
            <person name="Wang M."/>
            <person name="Ileperuma N."/>
            <person name="Macnee N."/>
            <person name="Campin R."/>
            <person name="McAtee P."/>
            <person name="Drummond R.S.M."/>
            <person name="Espley R.V."/>
            <person name="Ireland H.S."/>
            <person name="Wu R."/>
            <person name="Atkinson R.G."/>
            <person name="Karunairetnam S."/>
            <person name="Bulley S."/>
            <person name="Chunkath S."/>
            <person name="Hanley Z."/>
            <person name="Storey R."/>
            <person name="Thrimawithana A.H."/>
            <person name="Thomson S."/>
            <person name="David C."/>
            <person name="Testolin R."/>
            <person name="Huang H."/>
            <person name="Hellens R.P."/>
            <person name="Schaffer R.J."/>
        </authorList>
    </citation>
    <scope>NUCLEOTIDE SEQUENCE [LARGE SCALE GENOMIC DNA]</scope>
    <source>
        <strain evidence="8">cv. Red5</strain>
    </source>
</reference>
<evidence type="ECO:0000256" key="3">
    <source>
        <dbReference type="ARBA" id="ARBA00023121"/>
    </source>
</evidence>
<dbReference type="Gene3D" id="1.10.110.10">
    <property type="entry name" value="Plant lipid-transfer and hydrophobic proteins"/>
    <property type="match status" value="1"/>
</dbReference>
<keyword evidence="3 4" id="KW-0446">Lipid-binding</keyword>
<keyword evidence="8" id="KW-1185">Reference proteome</keyword>
<feature type="signal peptide" evidence="5">
    <location>
        <begin position="1"/>
        <end position="20"/>
    </location>
</feature>
<sequence>MNRLLGFLAVLFLVSRPAMAAAPSCTKVNTELLPCLPYLKLVPSDEGDGPSPACCAGVEDLYDEGKSKPDREAICECIKDALGKIGPYNPEKIPEIPKKCGVPIDLPPVHADFDCST</sequence>
<dbReference type="STRING" id="1590841.A0A2R6QY54"/>
<protein>
    <recommendedName>
        <fullName evidence="4">Non-specific lipid-transfer protein</fullName>
    </recommendedName>
</protein>
<name>A0A2R6QY54_ACTCC</name>
<accession>A0A2R6QY54</accession>
<evidence type="ECO:0000313" key="7">
    <source>
        <dbReference type="EMBL" id="PSS17273.1"/>
    </source>
</evidence>
<dbReference type="Proteomes" id="UP000241394">
    <property type="component" value="Chromosome LG11"/>
</dbReference>
<evidence type="ECO:0000256" key="2">
    <source>
        <dbReference type="ARBA" id="ARBA00022448"/>
    </source>
</evidence>
<dbReference type="InterPro" id="IPR036312">
    <property type="entry name" value="Bifun_inhib/LTP/seed_sf"/>
</dbReference>
<keyword evidence="5" id="KW-0732">Signal</keyword>
<dbReference type="SMART" id="SM00499">
    <property type="entry name" value="AAI"/>
    <property type="match status" value="1"/>
</dbReference>
<dbReference type="SUPFAM" id="SSF47699">
    <property type="entry name" value="Bifunctional inhibitor/lipid-transfer protein/seed storage 2S albumin"/>
    <property type="match status" value="1"/>
</dbReference>
<dbReference type="Gramene" id="PSS17273">
    <property type="protein sequence ID" value="PSS17273"/>
    <property type="gene ID" value="CEY00_Acc12060"/>
</dbReference>
<evidence type="ECO:0000259" key="6">
    <source>
        <dbReference type="SMART" id="SM00499"/>
    </source>
</evidence>
<dbReference type="InterPro" id="IPR000528">
    <property type="entry name" value="Plant_nsLTP"/>
</dbReference>
<evidence type="ECO:0000256" key="4">
    <source>
        <dbReference type="RuleBase" id="RU000628"/>
    </source>
</evidence>
<evidence type="ECO:0000256" key="5">
    <source>
        <dbReference type="SAM" id="SignalP"/>
    </source>
</evidence>
<dbReference type="AlphaFoldDB" id="A0A2R6QY54"/>
<evidence type="ECO:0000313" key="8">
    <source>
        <dbReference type="Proteomes" id="UP000241394"/>
    </source>
</evidence>
<dbReference type="GO" id="GO:0008289">
    <property type="term" value="F:lipid binding"/>
    <property type="evidence" value="ECO:0007669"/>
    <property type="project" value="UniProtKB-KW"/>
</dbReference>
<dbReference type="PRINTS" id="PR00382">
    <property type="entry name" value="LIPIDTRNSFER"/>
</dbReference>
<organism evidence="7 8">
    <name type="scientific">Actinidia chinensis var. chinensis</name>
    <name type="common">Chinese soft-hair kiwi</name>
    <dbReference type="NCBI Taxonomy" id="1590841"/>
    <lineage>
        <taxon>Eukaryota</taxon>
        <taxon>Viridiplantae</taxon>
        <taxon>Streptophyta</taxon>
        <taxon>Embryophyta</taxon>
        <taxon>Tracheophyta</taxon>
        <taxon>Spermatophyta</taxon>
        <taxon>Magnoliopsida</taxon>
        <taxon>eudicotyledons</taxon>
        <taxon>Gunneridae</taxon>
        <taxon>Pentapetalae</taxon>
        <taxon>asterids</taxon>
        <taxon>Ericales</taxon>
        <taxon>Actinidiaceae</taxon>
        <taxon>Actinidia</taxon>
    </lineage>
</organism>
<dbReference type="EMBL" id="NKQK01000011">
    <property type="protein sequence ID" value="PSS17273.1"/>
    <property type="molecule type" value="Genomic_DNA"/>
</dbReference>
<comment type="similarity">
    <text evidence="1 4">Belongs to the plant LTP family.</text>
</comment>
<dbReference type="OMA" id="REAICEC"/>
<dbReference type="OrthoDB" id="1862539at2759"/>
<feature type="domain" description="Bifunctional inhibitor/plant lipid transfer protein/seed storage helical" evidence="6">
    <location>
        <begin position="25"/>
        <end position="115"/>
    </location>
</feature>
<comment type="caution">
    <text evidence="7">The sequence shown here is derived from an EMBL/GenBank/DDBJ whole genome shotgun (WGS) entry which is preliminary data.</text>
</comment>
<keyword evidence="2 4" id="KW-0813">Transport</keyword>
<proteinExistence type="inferred from homology"/>
<comment type="function">
    <text evidence="4">Plant non-specific lipid-transfer proteins transfer phospholipids as well as galactolipids across membranes. May play a role in wax or cutin deposition in the cell walls of expanding epidermal cells and certain secretory tissues.</text>
</comment>
<dbReference type="InParanoid" id="A0A2R6QY54"/>